<dbReference type="Pfam" id="PF06574">
    <property type="entry name" value="FAD_syn"/>
    <property type="match status" value="1"/>
</dbReference>
<evidence type="ECO:0000256" key="9">
    <source>
        <dbReference type="ARBA" id="ARBA00022827"/>
    </source>
</evidence>
<evidence type="ECO:0000259" key="15">
    <source>
        <dbReference type="SMART" id="SM00904"/>
    </source>
</evidence>
<dbReference type="Pfam" id="PF01687">
    <property type="entry name" value="Flavokinase"/>
    <property type="match status" value="1"/>
</dbReference>
<dbReference type="GO" id="GO:0006747">
    <property type="term" value="P:FAD biosynthetic process"/>
    <property type="evidence" value="ECO:0007669"/>
    <property type="project" value="UniProtKB-UniRule"/>
</dbReference>
<dbReference type="SUPFAM" id="SSF52374">
    <property type="entry name" value="Nucleotidylyl transferase"/>
    <property type="match status" value="1"/>
</dbReference>
<dbReference type="PIRSF" id="PIRSF004491">
    <property type="entry name" value="FAD_Synth"/>
    <property type="match status" value="1"/>
</dbReference>
<dbReference type="EC" id="2.7.1.26" evidence="14"/>
<dbReference type="OrthoDB" id="9803667at2"/>
<dbReference type="STRING" id="1122930.SAMN02745168_2257"/>
<evidence type="ECO:0000256" key="11">
    <source>
        <dbReference type="ARBA" id="ARBA00023268"/>
    </source>
</evidence>
<keyword evidence="6 14" id="KW-0548">Nucleotidyltransferase</keyword>
<evidence type="ECO:0000256" key="10">
    <source>
        <dbReference type="ARBA" id="ARBA00022840"/>
    </source>
</evidence>
<accession>A0A1W2BJW6</accession>
<comment type="pathway">
    <text evidence="1 14">Cofactor biosynthesis; FAD biosynthesis; FAD from FMN: step 1/1.</text>
</comment>
<comment type="similarity">
    <text evidence="14">Belongs to the ribF family.</text>
</comment>
<dbReference type="NCBIfam" id="NF004162">
    <property type="entry name" value="PRK05627.1-5"/>
    <property type="match status" value="1"/>
</dbReference>
<keyword evidence="5 14" id="KW-0808">Transferase</keyword>
<evidence type="ECO:0000256" key="3">
    <source>
        <dbReference type="ARBA" id="ARBA00022630"/>
    </source>
</evidence>
<dbReference type="Gene3D" id="2.40.30.30">
    <property type="entry name" value="Riboflavin kinase-like"/>
    <property type="match status" value="1"/>
</dbReference>
<evidence type="ECO:0000256" key="6">
    <source>
        <dbReference type="ARBA" id="ARBA00022695"/>
    </source>
</evidence>
<sequence>MKSGQTQGKVIALGFFDGVHRGHAALLRETTQRAQALGYVASVVTFDRHPENLIVGQPVPLINTPADRADLMRRLFGIQEVIFAHFDEHMMHMPWDEFITGFLRDKLGASHLVAGHDFHFGYKGQGNPARLREKCAQLGLGCDIIPKVEYDGITVSSTYIRKLIAQGEMERANDFLGHPHVFSDTVHHGRKIGSSIGIPTINMTVPDGILVPARGVYATRVCVDGMPYNAMTNVGIRPTVDSSGKVSVETNILDFSGELYGKEVRVEYYAYLRPEIRFESLEALKAQIYHDREATREYFGKNGF</sequence>
<comment type="pathway">
    <text evidence="2 14">Cofactor biosynthesis; FMN biosynthesis; FMN from riboflavin (ATP route): step 1/1.</text>
</comment>
<dbReference type="InterPro" id="IPR015864">
    <property type="entry name" value="FAD_synthase"/>
</dbReference>
<keyword evidence="9 14" id="KW-0274">FAD</keyword>
<dbReference type="InterPro" id="IPR014729">
    <property type="entry name" value="Rossmann-like_a/b/a_fold"/>
</dbReference>
<keyword evidence="7 14" id="KW-0547">Nucleotide-binding</keyword>
<dbReference type="PANTHER" id="PTHR22749">
    <property type="entry name" value="RIBOFLAVIN KINASE/FMN ADENYLYLTRANSFERASE"/>
    <property type="match status" value="1"/>
</dbReference>
<keyword evidence="17" id="KW-1185">Reference proteome</keyword>
<dbReference type="SMART" id="SM00904">
    <property type="entry name" value="Flavokinase"/>
    <property type="match status" value="1"/>
</dbReference>
<dbReference type="PANTHER" id="PTHR22749:SF6">
    <property type="entry name" value="RIBOFLAVIN KINASE"/>
    <property type="match status" value="1"/>
</dbReference>
<evidence type="ECO:0000256" key="8">
    <source>
        <dbReference type="ARBA" id="ARBA00022777"/>
    </source>
</evidence>
<keyword evidence="8 14" id="KW-0418">Kinase</keyword>
<dbReference type="InterPro" id="IPR023468">
    <property type="entry name" value="Riboflavin_kinase"/>
</dbReference>
<evidence type="ECO:0000256" key="12">
    <source>
        <dbReference type="ARBA" id="ARBA00047880"/>
    </source>
</evidence>
<dbReference type="GO" id="GO:0008531">
    <property type="term" value="F:riboflavin kinase activity"/>
    <property type="evidence" value="ECO:0007669"/>
    <property type="project" value="UniProtKB-UniRule"/>
</dbReference>
<protein>
    <recommendedName>
        <fullName evidence="14">Riboflavin biosynthesis protein</fullName>
    </recommendedName>
    <domain>
        <recommendedName>
            <fullName evidence="14">Riboflavin kinase</fullName>
            <ecNumber evidence="14">2.7.1.26</ecNumber>
        </recommendedName>
        <alternativeName>
            <fullName evidence="14">Flavokinase</fullName>
        </alternativeName>
    </domain>
    <domain>
        <recommendedName>
            <fullName evidence="14">FMN adenylyltransferase</fullName>
            <ecNumber evidence="14">2.7.7.2</ecNumber>
        </recommendedName>
        <alternativeName>
            <fullName evidence="14">FAD pyrophosphorylase</fullName>
        </alternativeName>
        <alternativeName>
            <fullName evidence="14">FAD synthase</fullName>
        </alternativeName>
    </domain>
</protein>
<evidence type="ECO:0000256" key="1">
    <source>
        <dbReference type="ARBA" id="ARBA00004726"/>
    </source>
</evidence>
<evidence type="ECO:0000256" key="7">
    <source>
        <dbReference type="ARBA" id="ARBA00022741"/>
    </source>
</evidence>
<dbReference type="SUPFAM" id="SSF82114">
    <property type="entry name" value="Riboflavin kinase-like"/>
    <property type="match status" value="1"/>
</dbReference>
<evidence type="ECO:0000256" key="14">
    <source>
        <dbReference type="PIRNR" id="PIRNR004491"/>
    </source>
</evidence>
<dbReference type="FunFam" id="3.40.50.620:FF:000021">
    <property type="entry name" value="Riboflavin biosynthesis protein"/>
    <property type="match status" value="1"/>
</dbReference>
<evidence type="ECO:0000256" key="4">
    <source>
        <dbReference type="ARBA" id="ARBA00022643"/>
    </source>
</evidence>
<keyword evidence="3 14" id="KW-0285">Flavoprotein</keyword>
<proteinExistence type="inferred from homology"/>
<reference evidence="16 17" key="1">
    <citation type="submission" date="2017-04" db="EMBL/GenBank/DDBJ databases">
        <authorList>
            <person name="Afonso C.L."/>
            <person name="Miller P.J."/>
            <person name="Scott M.A."/>
            <person name="Spackman E."/>
            <person name="Goraichik I."/>
            <person name="Dimitrov K.M."/>
            <person name="Suarez D.L."/>
            <person name="Swayne D.E."/>
        </authorList>
    </citation>
    <scope>NUCLEOTIDE SEQUENCE [LARGE SCALE GENOMIC DNA]</scope>
    <source>
        <strain evidence="16 17">DSM 12816</strain>
    </source>
</reference>
<evidence type="ECO:0000256" key="2">
    <source>
        <dbReference type="ARBA" id="ARBA00005201"/>
    </source>
</evidence>
<dbReference type="InterPro" id="IPR002606">
    <property type="entry name" value="Riboflavin_kinase_bac"/>
</dbReference>
<comment type="catalytic activity">
    <reaction evidence="13 14">
        <text>FMN + ATP + H(+) = FAD + diphosphate</text>
        <dbReference type="Rhea" id="RHEA:17237"/>
        <dbReference type="ChEBI" id="CHEBI:15378"/>
        <dbReference type="ChEBI" id="CHEBI:30616"/>
        <dbReference type="ChEBI" id="CHEBI:33019"/>
        <dbReference type="ChEBI" id="CHEBI:57692"/>
        <dbReference type="ChEBI" id="CHEBI:58210"/>
        <dbReference type="EC" id="2.7.7.2"/>
    </reaction>
</comment>
<dbReference type="AlphaFoldDB" id="A0A1W2BJW6"/>
<evidence type="ECO:0000313" key="17">
    <source>
        <dbReference type="Proteomes" id="UP000192790"/>
    </source>
</evidence>
<organism evidence="16 17">
    <name type="scientific">Papillibacter cinnamivorans DSM 12816</name>
    <dbReference type="NCBI Taxonomy" id="1122930"/>
    <lineage>
        <taxon>Bacteria</taxon>
        <taxon>Bacillati</taxon>
        <taxon>Bacillota</taxon>
        <taxon>Clostridia</taxon>
        <taxon>Eubacteriales</taxon>
        <taxon>Oscillospiraceae</taxon>
        <taxon>Papillibacter</taxon>
    </lineage>
</organism>
<dbReference type="EMBL" id="FWXW01000005">
    <property type="protein sequence ID" value="SMC73235.1"/>
    <property type="molecule type" value="Genomic_DNA"/>
</dbReference>
<name>A0A1W2BJW6_9FIRM</name>
<keyword evidence="11" id="KW-0511">Multifunctional enzyme</keyword>
<dbReference type="EC" id="2.7.7.2" evidence="14"/>
<dbReference type="GO" id="GO:0009231">
    <property type="term" value="P:riboflavin biosynthetic process"/>
    <property type="evidence" value="ECO:0007669"/>
    <property type="project" value="InterPro"/>
</dbReference>
<dbReference type="UniPathway" id="UPA00276">
    <property type="reaction ID" value="UER00406"/>
</dbReference>
<dbReference type="GO" id="GO:0009398">
    <property type="term" value="P:FMN biosynthetic process"/>
    <property type="evidence" value="ECO:0007669"/>
    <property type="project" value="UniProtKB-UniRule"/>
</dbReference>
<feature type="domain" description="Riboflavin kinase" evidence="15">
    <location>
        <begin position="175"/>
        <end position="300"/>
    </location>
</feature>
<evidence type="ECO:0000313" key="16">
    <source>
        <dbReference type="EMBL" id="SMC73235.1"/>
    </source>
</evidence>
<dbReference type="GO" id="GO:0005524">
    <property type="term" value="F:ATP binding"/>
    <property type="evidence" value="ECO:0007669"/>
    <property type="project" value="UniProtKB-UniRule"/>
</dbReference>
<keyword evidence="10 14" id="KW-0067">ATP-binding</keyword>
<gene>
    <name evidence="16" type="ORF">SAMN02745168_2257</name>
</gene>
<keyword evidence="4 14" id="KW-0288">FMN</keyword>
<dbReference type="CDD" id="cd02064">
    <property type="entry name" value="FAD_synthetase_N"/>
    <property type="match status" value="1"/>
</dbReference>
<dbReference type="InterPro" id="IPR023465">
    <property type="entry name" value="Riboflavin_kinase_dom_sf"/>
</dbReference>
<dbReference type="Proteomes" id="UP000192790">
    <property type="component" value="Unassembled WGS sequence"/>
</dbReference>
<evidence type="ECO:0000256" key="5">
    <source>
        <dbReference type="ARBA" id="ARBA00022679"/>
    </source>
</evidence>
<comment type="catalytic activity">
    <reaction evidence="12 14">
        <text>riboflavin + ATP = FMN + ADP + H(+)</text>
        <dbReference type="Rhea" id="RHEA:14357"/>
        <dbReference type="ChEBI" id="CHEBI:15378"/>
        <dbReference type="ChEBI" id="CHEBI:30616"/>
        <dbReference type="ChEBI" id="CHEBI:57986"/>
        <dbReference type="ChEBI" id="CHEBI:58210"/>
        <dbReference type="ChEBI" id="CHEBI:456216"/>
        <dbReference type="EC" id="2.7.1.26"/>
    </reaction>
</comment>
<dbReference type="InterPro" id="IPR015865">
    <property type="entry name" value="Riboflavin_kinase_bac/euk"/>
</dbReference>
<dbReference type="GO" id="GO:0003919">
    <property type="term" value="F:FMN adenylyltransferase activity"/>
    <property type="evidence" value="ECO:0007669"/>
    <property type="project" value="UniProtKB-UniRule"/>
</dbReference>
<dbReference type="NCBIfam" id="TIGR00083">
    <property type="entry name" value="ribF"/>
    <property type="match status" value="1"/>
</dbReference>
<dbReference type="RefSeq" id="WP_084234924.1">
    <property type="nucleotide sequence ID" value="NZ_FWXW01000005.1"/>
</dbReference>
<dbReference type="Gene3D" id="3.40.50.620">
    <property type="entry name" value="HUPs"/>
    <property type="match status" value="1"/>
</dbReference>
<evidence type="ECO:0000256" key="13">
    <source>
        <dbReference type="ARBA" id="ARBA00049494"/>
    </source>
</evidence>
<dbReference type="UniPathway" id="UPA00277">
    <property type="reaction ID" value="UER00407"/>
</dbReference>